<sequence length="71" mass="7974">GEQIDIVGRITALADVFDALGSDRCYKPAWPIDQIVSLIISEKGKHFDPILVELFIANIDKFIKIKEAYPD</sequence>
<name>A0ABW5UU47_9BURK</name>
<dbReference type="InterPro" id="IPR037522">
    <property type="entry name" value="HD_GYP_dom"/>
</dbReference>
<feature type="non-terminal residue" evidence="2">
    <location>
        <position position="1"/>
    </location>
</feature>
<evidence type="ECO:0000313" key="2">
    <source>
        <dbReference type="EMBL" id="MFD2756756.1"/>
    </source>
</evidence>
<feature type="domain" description="HD-GYP" evidence="1">
    <location>
        <begin position="1"/>
        <end position="71"/>
    </location>
</feature>
<dbReference type="GO" id="GO:0016787">
    <property type="term" value="F:hydrolase activity"/>
    <property type="evidence" value="ECO:0007669"/>
    <property type="project" value="UniProtKB-KW"/>
</dbReference>
<protein>
    <submittedName>
        <fullName evidence="2">HD-GYP domain-containing protein</fullName>
        <ecNumber evidence="2">3.1.4.-</ecNumber>
    </submittedName>
</protein>
<dbReference type="InterPro" id="IPR052020">
    <property type="entry name" value="Cyclic_di-GMP/3'3'-cGAMP_PDE"/>
</dbReference>
<comment type="caution">
    <text evidence="2">The sequence shown here is derived from an EMBL/GenBank/DDBJ whole genome shotgun (WGS) entry which is preliminary data.</text>
</comment>
<dbReference type="EC" id="3.1.4.-" evidence="2"/>
<dbReference type="EMBL" id="JBHUMV010000029">
    <property type="protein sequence ID" value="MFD2756756.1"/>
    <property type="molecule type" value="Genomic_DNA"/>
</dbReference>
<dbReference type="SUPFAM" id="SSF109604">
    <property type="entry name" value="HD-domain/PDEase-like"/>
    <property type="match status" value="1"/>
</dbReference>
<dbReference type="Proteomes" id="UP001597463">
    <property type="component" value="Unassembled WGS sequence"/>
</dbReference>
<accession>A0ABW5UU47</accession>
<evidence type="ECO:0000259" key="1">
    <source>
        <dbReference type="PROSITE" id="PS51832"/>
    </source>
</evidence>
<keyword evidence="3" id="KW-1185">Reference proteome</keyword>
<gene>
    <name evidence="2" type="ORF">ACFSW6_22050</name>
</gene>
<evidence type="ECO:0000313" key="3">
    <source>
        <dbReference type="Proteomes" id="UP001597463"/>
    </source>
</evidence>
<organism evidence="2 3">
    <name type="scientific">Comamonas terrae</name>
    <dbReference type="NCBI Taxonomy" id="673548"/>
    <lineage>
        <taxon>Bacteria</taxon>
        <taxon>Pseudomonadati</taxon>
        <taxon>Pseudomonadota</taxon>
        <taxon>Betaproteobacteria</taxon>
        <taxon>Burkholderiales</taxon>
        <taxon>Comamonadaceae</taxon>
        <taxon>Comamonas</taxon>
    </lineage>
</organism>
<dbReference type="PANTHER" id="PTHR45228:SF9">
    <property type="entry name" value="3'3'-CGAMP-SPECIFIC PHOSPHODIESTERASE 2"/>
    <property type="match status" value="1"/>
</dbReference>
<dbReference type="RefSeq" id="WP_377776128.1">
    <property type="nucleotide sequence ID" value="NZ_JBHUMV010000029.1"/>
</dbReference>
<dbReference type="PANTHER" id="PTHR45228">
    <property type="entry name" value="CYCLIC DI-GMP PHOSPHODIESTERASE TM_0186-RELATED"/>
    <property type="match status" value="1"/>
</dbReference>
<proteinExistence type="predicted"/>
<keyword evidence="2" id="KW-0378">Hydrolase</keyword>
<reference evidence="3" key="1">
    <citation type="journal article" date="2019" name="Int. J. Syst. Evol. Microbiol.">
        <title>The Global Catalogue of Microorganisms (GCM) 10K type strain sequencing project: providing services to taxonomists for standard genome sequencing and annotation.</title>
        <authorList>
            <consortium name="The Broad Institute Genomics Platform"/>
            <consortium name="The Broad Institute Genome Sequencing Center for Infectious Disease"/>
            <person name="Wu L."/>
            <person name="Ma J."/>
        </authorList>
    </citation>
    <scope>NUCLEOTIDE SEQUENCE [LARGE SCALE GENOMIC DNA]</scope>
    <source>
        <strain evidence="3">TISTR 1906</strain>
    </source>
</reference>
<dbReference type="PROSITE" id="PS51832">
    <property type="entry name" value="HD_GYP"/>
    <property type="match status" value="1"/>
</dbReference>
<dbReference type="Gene3D" id="1.10.3210.10">
    <property type="entry name" value="Hypothetical protein af1432"/>
    <property type="match status" value="1"/>
</dbReference>